<protein>
    <submittedName>
        <fullName evidence="7">O-antigen translocase</fullName>
    </submittedName>
</protein>
<keyword evidence="2" id="KW-1003">Cell membrane</keyword>
<evidence type="ECO:0000313" key="7">
    <source>
        <dbReference type="EMBL" id="SAL38238.1"/>
    </source>
</evidence>
<organism evidence="7 8">
    <name type="scientific">Caballeronia concitans</name>
    <dbReference type="NCBI Taxonomy" id="1777133"/>
    <lineage>
        <taxon>Bacteria</taxon>
        <taxon>Pseudomonadati</taxon>
        <taxon>Pseudomonadota</taxon>
        <taxon>Betaproteobacteria</taxon>
        <taxon>Burkholderiales</taxon>
        <taxon>Burkholderiaceae</taxon>
        <taxon>Caballeronia</taxon>
    </lineage>
</organism>
<feature type="transmembrane region" description="Helical" evidence="6">
    <location>
        <begin position="179"/>
        <end position="200"/>
    </location>
</feature>
<feature type="transmembrane region" description="Helical" evidence="6">
    <location>
        <begin position="253"/>
        <end position="277"/>
    </location>
</feature>
<sequence length="431" mass="47804">MISFKQWRGYFDMRRQNQGSLTNPRDSMVSMSLVIVGQIVMFACVYLLGHWYGPGTLGTFNYWLAIGSFTSSILAFRYELACVDDSPAESFSAFVNASLLAAVVALMSFVLTSLLGHPDLWLIELYSLASFIQMAASLYYNSLRWYGRMALSRIAINAAFVGFLLVDHVFDVSRGSNPFVWYTWITFGVALAMTLSIIRSGRKQGFACRLSRRFFIDNRSFAIYILPSTLCNSVVHYSLSIVIPLWFGAESGGYFAAAYRLGFFPVALVGQSLGGVFRRDAVAAVSKNDGGEGLRQVYVTYARTLALFGALYALAGSLLFAPLVRLTLGPDWQETIELFYRLIPLFTLQLVFLPLAQVFLAIRSQRTDFLFQLTSCIALLTTLFLTKLAGLPVQQSVQAFSLSGAVLTVLGIVLTYRVSFAKRSPLSERAA</sequence>
<reference evidence="7 8" key="1">
    <citation type="submission" date="2016-01" db="EMBL/GenBank/DDBJ databases">
        <authorList>
            <person name="Peeters C."/>
        </authorList>
    </citation>
    <scope>NUCLEOTIDE SEQUENCE [LARGE SCALE GENOMIC DNA]</scope>
    <source>
        <strain evidence="7">LMG 29315</strain>
    </source>
</reference>
<feature type="transmembrane region" description="Helical" evidence="6">
    <location>
        <begin position="338"/>
        <end position="362"/>
    </location>
</feature>
<gene>
    <name evidence="7" type="ORF">AWB72_03882</name>
</gene>
<accession>A0A658R0P5</accession>
<keyword evidence="3 6" id="KW-0812">Transmembrane</keyword>
<feature type="transmembrane region" description="Helical" evidence="6">
    <location>
        <begin position="121"/>
        <end position="142"/>
    </location>
</feature>
<keyword evidence="8" id="KW-1185">Reference proteome</keyword>
<evidence type="ECO:0000256" key="3">
    <source>
        <dbReference type="ARBA" id="ARBA00022692"/>
    </source>
</evidence>
<dbReference type="PANTHER" id="PTHR30250">
    <property type="entry name" value="PST FAMILY PREDICTED COLANIC ACID TRANSPORTER"/>
    <property type="match status" value="1"/>
</dbReference>
<name>A0A658R0P5_9BURK</name>
<feature type="transmembrane region" description="Helical" evidence="6">
    <location>
        <begin position="28"/>
        <end position="48"/>
    </location>
</feature>
<evidence type="ECO:0000256" key="4">
    <source>
        <dbReference type="ARBA" id="ARBA00022989"/>
    </source>
</evidence>
<evidence type="ECO:0000256" key="6">
    <source>
        <dbReference type="SAM" id="Phobius"/>
    </source>
</evidence>
<feature type="transmembrane region" description="Helical" evidence="6">
    <location>
        <begin position="60"/>
        <end position="78"/>
    </location>
</feature>
<evidence type="ECO:0000256" key="1">
    <source>
        <dbReference type="ARBA" id="ARBA00004651"/>
    </source>
</evidence>
<dbReference type="AlphaFoldDB" id="A0A658R0P5"/>
<keyword evidence="4 6" id="KW-1133">Transmembrane helix</keyword>
<comment type="caution">
    <text evidence="7">The sequence shown here is derived from an EMBL/GenBank/DDBJ whole genome shotgun (WGS) entry which is preliminary data.</text>
</comment>
<dbReference type="EMBL" id="FCNV02000009">
    <property type="protein sequence ID" value="SAL38238.1"/>
    <property type="molecule type" value="Genomic_DNA"/>
</dbReference>
<feature type="transmembrane region" description="Helical" evidence="6">
    <location>
        <begin position="397"/>
        <end position="416"/>
    </location>
</feature>
<dbReference type="GO" id="GO:0005886">
    <property type="term" value="C:plasma membrane"/>
    <property type="evidence" value="ECO:0007669"/>
    <property type="project" value="UniProtKB-SubCell"/>
</dbReference>
<keyword evidence="5 6" id="KW-0472">Membrane</keyword>
<comment type="subcellular location">
    <subcellularLocation>
        <location evidence="1">Cell membrane</location>
        <topology evidence="1">Multi-pass membrane protein</topology>
    </subcellularLocation>
</comment>
<dbReference type="PANTHER" id="PTHR30250:SF11">
    <property type="entry name" value="O-ANTIGEN TRANSPORTER-RELATED"/>
    <property type="match status" value="1"/>
</dbReference>
<feature type="transmembrane region" description="Helical" evidence="6">
    <location>
        <begin position="305"/>
        <end position="326"/>
    </location>
</feature>
<feature type="transmembrane region" description="Helical" evidence="6">
    <location>
        <begin position="221"/>
        <end position="247"/>
    </location>
</feature>
<dbReference type="Proteomes" id="UP000198263">
    <property type="component" value="Unassembled WGS sequence"/>
</dbReference>
<proteinExistence type="predicted"/>
<evidence type="ECO:0000256" key="5">
    <source>
        <dbReference type="ARBA" id="ARBA00023136"/>
    </source>
</evidence>
<feature type="transmembrane region" description="Helical" evidence="6">
    <location>
        <begin position="90"/>
        <end position="115"/>
    </location>
</feature>
<evidence type="ECO:0000256" key="2">
    <source>
        <dbReference type="ARBA" id="ARBA00022475"/>
    </source>
</evidence>
<dbReference type="InterPro" id="IPR050833">
    <property type="entry name" value="Poly_Biosynth_Transport"/>
</dbReference>
<dbReference type="Pfam" id="PF13440">
    <property type="entry name" value="Polysacc_synt_3"/>
    <property type="match status" value="1"/>
</dbReference>
<evidence type="ECO:0000313" key="8">
    <source>
        <dbReference type="Proteomes" id="UP000198263"/>
    </source>
</evidence>
<feature type="transmembrane region" description="Helical" evidence="6">
    <location>
        <begin position="154"/>
        <end position="173"/>
    </location>
</feature>
<feature type="transmembrane region" description="Helical" evidence="6">
    <location>
        <begin position="369"/>
        <end position="391"/>
    </location>
</feature>